<gene>
    <name evidence="3" type="ORF">CSSPJE1EN2_LOCUS22641</name>
</gene>
<reference evidence="3" key="1">
    <citation type="submission" date="2024-03" db="EMBL/GenBank/DDBJ databases">
        <authorList>
            <consortium name="ELIXIR-Norway"/>
            <consortium name="Elixir Norway"/>
        </authorList>
    </citation>
    <scope>NUCLEOTIDE SEQUENCE</scope>
</reference>
<organism evidence="3 4">
    <name type="scientific">Sphagnum jensenii</name>
    <dbReference type="NCBI Taxonomy" id="128206"/>
    <lineage>
        <taxon>Eukaryota</taxon>
        <taxon>Viridiplantae</taxon>
        <taxon>Streptophyta</taxon>
        <taxon>Embryophyta</taxon>
        <taxon>Bryophyta</taxon>
        <taxon>Sphagnophytina</taxon>
        <taxon>Sphagnopsida</taxon>
        <taxon>Sphagnales</taxon>
        <taxon>Sphagnaceae</taxon>
        <taxon>Sphagnum</taxon>
    </lineage>
</organism>
<name>A0ABP1BXT3_9BRYO</name>
<keyword evidence="1" id="KW-0472">Membrane</keyword>
<evidence type="ECO:0000259" key="2">
    <source>
        <dbReference type="Pfam" id="PF25072"/>
    </source>
</evidence>
<evidence type="ECO:0000313" key="4">
    <source>
        <dbReference type="Proteomes" id="UP001497522"/>
    </source>
</evidence>
<dbReference type="Pfam" id="PF25072">
    <property type="entry name" value="DUF7796"/>
    <property type="match status" value="1"/>
</dbReference>
<evidence type="ECO:0000256" key="1">
    <source>
        <dbReference type="SAM" id="Phobius"/>
    </source>
</evidence>
<dbReference type="PANTHER" id="PTHR35112:SF1">
    <property type="entry name" value="RING_FYVE_PHD ZINC FINGER SUPERFAMILY PROTEIN"/>
    <property type="match status" value="1"/>
</dbReference>
<sequence>MAVVLGVGRSLVWTGVVAFVVFVLFAAYQASTISNSPPVFRTWQSTISNFVYGAWNASPATSAPFFFNSRSIIGGVQMQRLEDDGVKGKKRRVAICLVGAARAFELSGGSLKKYLLDASTDADVFLHSPLDKDSYKFLMLKGVSNLTAAHIFIPQQLPESDLQRQVLTGANSPNGIQGLLQYFNLVEGCLHMIEKHEMQHNITYGWIIRTRVDGYWNGQVPALESLDPTFYYVPPGSQYGGLNDRFGMGNANTSRAALARLSLLPLLHSRGLRLLNSETAFKAQLVESQIPFKFLELPFCILTTRKYSWPPAFWGVPVTSITTKGPLNGSKCRPCTPRAMGPEAQAVVDKLSKGWGWPGLIEGLQLCDAQGDWERHWERFFPKRPGFDVSLDMIRMQNMTLASCIQEIEDFQQQWEVWDAPPAKIICEQRFVFNILLWASQCLILFLMLVSECPCT</sequence>
<accession>A0ABP1BXT3</accession>
<proteinExistence type="predicted"/>
<dbReference type="InterPro" id="IPR056698">
    <property type="entry name" value="DUF7796"/>
</dbReference>
<evidence type="ECO:0000313" key="3">
    <source>
        <dbReference type="EMBL" id="CAK9881242.1"/>
    </source>
</evidence>
<feature type="domain" description="DUF7796" evidence="2">
    <location>
        <begin position="89"/>
        <end position="429"/>
    </location>
</feature>
<keyword evidence="4" id="KW-1185">Reference proteome</keyword>
<feature type="transmembrane region" description="Helical" evidence="1">
    <location>
        <begin position="12"/>
        <end position="31"/>
    </location>
</feature>
<dbReference type="EMBL" id="OZ023709">
    <property type="protein sequence ID" value="CAK9881242.1"/>
    <property type="molecule type" value="Genomic_DNA"/>
</dbReference>
<keyword evidence="1" id="KW-1133">Transmembrane helix</keyword>
<keyword evidence="1" id="KW-0812">Transmembrane</keyword>
<dbReference type="PANTHER" id="PTHR35112">
    <property type="entry name" value="OS08G0360500 PROTEIN"/>
    <property type="match status" value="1"/>
</dbReference>
<dbReference type="Proteomes" id="UP001497522">
    <property type="component" value="Chromosome 8"/>
</dbReference>
<protein>
    <recommendedName>
        <fullName evidence="2">DUF7796 domain-containing protein</fullName>
    </recommendedName>
</protein>